<name>A0ABQ9FNL2_TEGGR</name>
<evidence type="ECO:0000313" key="6">
    <source>
        <dbReference type="Proteomes" id="UP001217089"/>
    </source>
</evidence>
<evidence type="ECO:0000256" key="1">
    <source>
        <dbReference type="ARBA" id="ARBA00022658"/>
    </source>
</evidence>
<dbReference type="SUPFAM" id="SSF48371">
    <property type="entry name" value="ARM repeat"/>
    <property type="match status" value="1"/>
</dbReference>
<evidence type="ECO:0000256" key="3">
    <source>
        <dbReference type="SAM" id="MobiDB-lite"/>
    </source>
</evidence>
<dbReference type="InterPro" id="IPR043161">
    <property type="entry name" value="DOCK_C_lobe_A"/>
</dbReference>
<dbReference type="Pfam" id="PF20422">
    <property type="entry name" value="DHR-2_Lobe_B"/>
    <property type="match status" value="1"/>
</dbReference>
<evidence type="ECO:0000313" key="5">
    <source>
        <dbReference type="EMBL" id="KAJ8317293.1"/>
    </source>
</evidence>
<dbReference type="PROSITE" id="PS51651">
    <property type="entry name" value="DOCKER"/>
    <property type="match status" value="1"/>
</dbReference>
<dbReference type="Proteomes" id="UP001217089">
    <property type="component" value="Unassembled WGS sequence"/>
</dbReference>
<dbReference type="Gene3D" id="1.20.58.740">
    <property type="match status" value="1"/>
</dbReference>
<dbReference type="Gene3D" id="1.25.40.410">
    <property type="match status" value="1"/>
</dbReference>
<comment type="similarity">
    <text evidence="2">Belongs to the DOCK family.</text>
</comment>
<dbReference type="InterPro" id="IPR026791">
    <property type="entry name" value="DOCK"/>
</dbReference>
<dbReference type="InterPro" id="IPR046770">
    <property type="entry name" value="DOCKER_Lobe_B"/>
</dbReference>
<keyword evidence="6" id="KW-1185">Reference proteome</keyword>
<gene>
    <name evidence="5" type="ORF">KUTeg_005197</name>
</gene>
<organism evidence="5 6">
    <name type="scientific">Tegillarca granosa</name>
    <name type="common">Malaysian cockle</name>
    <name type="synonym">Anadara granosa</name>
    <dbReference type="NCBI Taxonomy" id="220873"/>
    <lineage>
        <taxon>Eukaryota</taxon>
        <taxon>Metazoa</taxon>
        <taxon>Spiralia</taxon>
        <taxon>Lophotrochozoa</taxon>
        <taxon>Mollusca</taxon>
        <taxon>Bivalvia</taxon>
        <taxon>Autobranchia</taxon>
        <taxon>Pteriomorphia</taxon>
        <taxon>Arcoida</taxon>
        <taxon>Arcoidea</taxon>
        <taxon>Arcidae</taxon>
        <taxon>Tegillarca</taxon>
    </lineage>
</organism>
<keyword evidence="1" id="KW-0344">Guanine-nucleotide releasing factor</keyword>
<dbReference type="InterPro" id="IPR046769">
    <property type="entry name" value="DOCKER_Lobe_A"/>
</dbReference>
<dbReference type="InterPro" id="IPR016024">
    <property type="entry name" value="ARM-type_fold"/>
</dbReference>
<dbReference type="EMBL" id="JARBDR010000246">
    <property type="protein sequence ID" value="KAJ8317293.1"/>
    <property type="molecule type" value="Genomic_DNA"/>
</dbReference>
<reference evidence="5 6" key="1">
    <citation type="submission" date="2022-12" db="EMBL/GenBank/DDBJ databases">
        <title>Chromosome-level genome of Tegillarca granosa.</title>
        <authorList>
            <person name="Kim J."/>
        </authorList>
    </citation>
    <scope>NUCLEOTIDE SEQUENCE [LARGE SCALE GENOMIC DNA]</scope>
    <source>
        <strain evidence="5">Teg-2019</strain>
        <tissue evidence="5">Adductor muscle</tissue>
    </source>
</reference>
<dbReference type="PANTHER" id="PTHR45653">
    <property type="entry name" value="DEDICATOR OF CYTOKINESIS"/>
    <property type="match status" value="1"/>
</dbReference>
<proteinExistence type="inferred from homology"/>
<evidence type="ECO:0000259" key="4">
    <source>
        <dbReference type="PROSITE" id="PS51651"/>
    </source>
</evidence>
<accession>A0ABQ9FNL2</accession>
<sequence>MKVEGSALKYISTIISDVLTVFDAVELSELMKEFINNVPKDRLTKQKLKCIDELVHSELFTNPDCRQILLPMILEQTKTLMDEKKEEADKRDELEDCINVLSDIMDVTFLKDNGNCVSVLMSILRQMTETHYRQYIEEFPYSIDLRDFLMEILMLFQVLVSNPVYPSDWMDMIMLQNSIILRALRCFAQTVHDNFSEPFEEQLWSCFFHCSISFLTQRALQLESFSQSKRNKVINRYKDMRRETGFEIRQMWFQLGIHKIYFIPALVGPILEMTLIPETELRKATIPIFFDMMQCEFTQVDPVTRKIRANFQQVENELIIQLDALVEGGCGDEEYKQLMYDILYQLCCGHSTIKEQGIVFVEIIKTLLQRLLEYRNIIQNEIKEHRMSCIVNLLNYYHDIGRQEMYIRYLYKLCELHLECDNYTEAANTLLLHVNLLQWSDDNLPLMLQSNWYPDSHTHRELKEQLYYNIIQYYDKGKMWEKGIQLCKELVNLYETELFDYERLSFVLKRQADLYSCIIKELRPDPEYFRVGYYGRGFPEFLQNIVFIYRGKEYERLSDFNARMQTLFPNAELLKTLSPPSDEIKESDKQYLQINAVAPVLELQERFKDKPVSDKVLKYYTVNEVQKFTYSRRMNESESDIAKMWLERTYLTISYPLPGILCWFPVINTELVRVSPLECAIETLESTNKKINSAIEQHALEQVISVQNLGMLLNGVVDASVNGGISNYKVRSSTYAKQIISVQNLAVLLNGAVDAFIFYADEYGKSEEDMQLVIKLKELTRNQLFLLKEAMAIHKRKCAENMRPFHAHMEERFEEMCNLIKSEYNLKVPENSYMNTLKRFKSMSAVSLSRVSEAFVSITGASPEMNYATPVTRTSTPNRTPSVFVRAEKTQSSNSLVSPSKGLQQKVSSNLQNIFNINLNKRASFATSEHSSDGSGGSNRNSLEHPIELSEQACNLSFI</sequence>
<dbReference type="InterPro" id="IPR043162">
    <property type="entry name" value="DOCK_C_lobe_C"/>
</dbReference>
<dbReference type="InterPro" id="IPR046773">
    <property type="entry name" value="DOCKER_Lobe_C"/>
</dbReference>
<dbReference type="Pfam" id="PF06920">
    <property type="entry name" value="DHR-2_Lobe_A"/>
    <property type="match status" value="1"/>
</dbReference>
<dbReference type="PANTHER" id="PTHR45653:SF10">
    <property type="entry name" value="MYOBLAST CITY, ISOFORM B"/>
    <property type="match status" value="1"/>
</dbReference>
<protein>
    <recommendedName>
        <fullName evidence="4">DOCKER domain-containing protein</fullName>
    </recommendedName>
</protein>
<dbReference type="InterPro" id="IPR027357">
    <property type="entry name" value="DOCKER_dom"/>
</dbReference>
<feature type="domain" description="DOCKER" evidence="4">
    <location>
        <begin position="397"/>
        <end position="829"/>
    </location>
</feature>
<comment type="caution">
    <text evidence="5">The sequence shown here is derived from an EMBL/GenBank/DDBJ whole genome shotgun (WGS) entry which is preliminary data.</text>
</comment>
<evidence type="ECO:0000256" key="2">
    <source>
        <dbReference type="PROSITE-ProRule" id="PRU00984"/>
    </source>
</evidence>
<dbReference type="Pfam" id="PF20421">
    <property type="entry name" value="DHR-2_Lobe_C"/>
    <property type="match status" value="1"/>
</dbReference>
<feature type="region of interest" description="Disordered" evidence="3">
    <location>
        <begin position="926"/>
        <end position="946"/>
    </location>
</feature>
<dbReference type="Pfam" id="PF23554">
    <property type="entry name" value="TPR_DOCK"/>
    <property type="match status" value="2"/>
</dbReference>
<dbReference type="InterPro" id="IPR056372">
    <property type="entry name" value="TPR_DOCK"/>
</dbReference>